<dbReference type="AlphaFoldDB" id="A0A0B7AIP3"/>
<sequence length="96" mass="10846">RQPGKEEKRQTTEKMIQDVTVDLSMAAAEAGHLSYERSSEGLLGWQSLKWLGGEKLVMPFAVSMVWGEPSNHTNVCYFFMMPPVSENIGKKKKSRI</sequence>
<dbReference type="EMBL" id="HACG01033848">
    <property type="protein sequence ID" value="CEK80713.1"/>
    <property type="molecule type" value="Transcribed_RNA"/>
</dbReference>
<gene>
    <name evidence="1" type="primary">ORF122327</name>
</gene>
<name>A0A0B7AIP3_9EUPU</name>
<evidence type="ECO:0000313" key="1">
    <source>
        <dbReference type="EMBL" id="CEK80713.1"/>
    </source>
</evidence>
<protein>
    <submittedName>
        <fullName evidence="1">Uncharacterized protein</fullName>
    </submittedName>
</protein>
<feature type="non-terminal residue" evidence="1">
    <location>
        <position position="1"/>
    </location>
</feature>
<organism evidence="1">
    <name type="scientific">Arion vulgaris</name>
    <dbReference type="NCBI Taxonomy" id="1028688"/>
    <lineage>
        <taxon>Eukaryota</taxon>
        <taxon>Metazoa</taxon>
        <taxon>Spiralia</taxon>
        <taxon>Lophotrochozoa</taxon>
        <taxon>Mollusca</taxon>
        <taxon>Gastropoda</taxon>
        <taxon>Heterobranchia</taxon>
        <taxon>Euthyneura</taxon>
        <taxon>Panpulmonata</taxon>
        <taxon>Eupulmonata</taxon>
        <taxon>Stylommatophora</taxon>
        <taxon>Helicina</taxon>
        <taxon>Arionoidea</taxon>
        <taxon>Arionidae</taxon>
        <taxon>Arion</taxon>
    </lineage>
</organism>
<accession>A0A0B7AIP3</accession>
<reference evidence="1" key="1">
    <citation type="submission" date="2014-12" db="EMBL/GenBank/DDBJ databases">
        <title>Insight into the proteome of Arion vulgaris.</title>
        <authorList>
            <person name="Aradska J."/>
            <person name="Bulat T."/>
            <person name="Smidak R."/>
            <person name="Sarate P."/>
            <person name="Gangsoo J."/>
            <person name="Sialana F."/>
            <person name="Bilban M."/>
            <person name="Lubec G."/>
        </authorList>
    </citation>
    <scope>NUCLEOTIDE SEQUENCE</scope>
    <source>
        <tissue evidence="1">Skin</tissue>
    </source>
</reference>
<proteinExistence type="predicted"/>